<dbReference type="AlphaFoldDB" id="A0A920CXZ0"/>
<evidence type="ECO:0000259" key="4">
    <source>
        <dbReference type="PROSITE" id="PS51782"/>
    </source>
</evidence>
<dbReference type="InterPro" id="IPR029052">
    <property type="entry name" value="Metallo-depent_PP-like"/>
</dbReference>
<dbReference type="SUPFAM" id="SSF54106">
    <property type="entry name" value="LysM domain"/>
    <property type="match status" value="1"/>
</dbReference>
<dbReference type="InterPro" id="IPR008334">
    <property type="entry name" value="5'-Nucleotdase_C"/>
</dbReference>
<dbReference type="Gene3D" id="3.90.780.10">
    <property type="entry name" value="5'-Nucleotidase, C-terminal domain"/>
    <property type="match status" value="1"/>
</dbReference>
<dbReference type="Pfam" id="PF01476">
    <property type="entry name" value="LysM"/>
    <property type="match status" value="1"/>
</dbReference>
<evidence type="ECO:0000256" key="2">
    <source>
        <dbReference type="SAM" id="MobiDB-lite"/>
    </source>
</evidence>
<dbReference type="InterPro" id="IPR006179">
    <property type="entry name" value="5_nucleotidase/apyrase"/>
</dbReference>
<dbReference type="NCBIfam" id="NF038117">
    <property type="entry name" value="choice_anch_I"/>
    <property type="match status" value="1"/>
</dbReference>
<sequence>MNFKKGLIAVGLSISLLAVQAPVATVHAANGAEPWLSFAGQGSLQAELIARYTSGAEFDEGGTEIVAYDSVHKQMYSVNGAEKSLDIISLSTLSSNSATVQNLSLTKRISLEQLSRESLALSDITSVAIHPSNEYVAIAAPADPTTDAGYVIFISHDGTYLNHVKVGSLPDMVTFTPNGKFALVANEGEPSSDYKIDPVGSVSIIDVSNGASNITSNNVATAGFDKLDAEGIRIVKPGASFSEDAEPEYIVVSNDSSKAYVALQENNAIAVLDLSTKQFTSVHDLGEIDHSLPGFALDASDKDGAASLKNWPTLGMFMPDGMSTYTVNGKTYILTANEGDAKDYDGFSEEARVADLADRLALNASHYGGFSQEELDAMMETLTADEQLGRLKSTTSVPLNEDGKQEAIYSFGTRSFSVWDGDTLELVFDSGDQFERLTKLANPAGFNTDNAENKFDSRSDDKGVEPESVTVGQVGERSYAFVGLERAGGIMAYDLTNPAQPVFDLYFSSRSYDSEEEIPSGDVAPEGLSFIAAEQSPTGKALLLVAHELSGTIAVYELAPSEQTRIQIIATNDIHSRVYEDSGMGYAKVAAIVEQYRQMNPNTIVLDAGDTLHGQTYSTLVEGSSIVELMNEIGYAAMTTGNHDYNYGFERVLDLGEQANFDILAANVKDADGSHVFEPYIIKEVAGVKLGVFGLATPETVYKTHPNNVAGIAFTDPATAAKEMVEELQGKADVIINLAHLGTDGSTSKENRSDTIASEVSGIDLIIDGHSHELINRTINDTLLVQFGEYGKQVGIITLVLEDGKLVDKQSYYITAEDAVTLPANAQVEAMIEKTTAEQKKILDQVIGNTSVKLEGERAVVRTSESNLGNLITDAMIAATDADIALTNGGGIRASIEQGQITKGDVITVLPFGNFIVTIEVTGQELKDALEVGAAGYPDAHGAFAHVAGINYKIDPEAAAGARVHSVIVNGKPLDLKQTYTLATNDFLAAGGDQYTMFADNTIINNAGTLDEELIKFIQKQASIAPATEKRIVVEAKAASTTPTGNTGKDKDKDNNQEAGPTTGSKPGDANQAGGNKQNEQATDKNVVYIVKKGDNLTKIAKQYNTTWQNIQRANSIKNPHRIYPGQKLVIPA</sequence>
<feature type="region of interest" description="Disordered" evidence="2">
    <location>
        <begin position="448"/>
        <end position="467"/>
    </location>
</feature>
<dbReference type="SUPFAM" id="SSF55816">
    <property type="entry name" value="5'-nucleotidase (syn. UDP-sugar hydrolase), C-terminal domain"/>
    <property type="match status" value="1"/>
</dbReference>
<dbReference type="Proteomes" id="UP000683139">
    <property type="component" value="Unassembled WGS sequence"/>
</dbReference>
<feature type="compositionally biased region" description="Basic and acidic residues" evidence="2">
    <location>
        <begin position="451"/>
        <end position="465"/>
    </location>
</feature>
<dbReference type="InterPro" id="IPR011044">
    <property type="entry name" value="Quino_amine_DH_bsu"/>
</dbReference>
<dbReference type="Gene3D" id="3.60.21.10">
    <property type="match status" value="1"/>
</dbReference>
<feature type="domain" description="LysM" evidence="4">
    <location>
        <begin position="1087"/>
        <end position="1131"/>
    </location>
</feature>
<dbReference type="Pfam" id="PF22494">
    <property type="entry name" value="choice_anch_I"/>
    <property type="match status" value="1"/>
</dbReference>
<reference evidence="5" key="1">
    <citation type="submission" date="2021-03" db="EMBL/GenBank/DDBJ databases">
        <title>Antimicrobial resistance genes in bacteria isolated from Japanese honey, and their potential for conferring macrolide and lincosamide resistance in the American foulbrood pathogen Paenibacillus larvae.</title>
        <authorList>
            <person name="Okamoto M."/>
            <person name="Kumagai M."/>
            <person name="Kanamori H."/>
            <person name="Takamatsu D."/>
        </authorList>
    </citation>
    <scope>NUCLEOTIDE SEQUENCE</scope>
    <source>
        <strain evidence="5">J40TS1</strain>
    </source>
</reference>
<accession>A0A920CXZ0</accession>
<dbReference type="Gene3D" id="3.10.350.10">
    <property type="entry name" value="LysM domain"/>
    <property type="match status" value="1"/>
</dbReference>
<organism evidence="5 6">
    <name type="scientific">Paenibacillus montaniterrae</name>
    <dbReference type="NCBI Taxonomy" id="429341"/>
    <lineage>
        <taxon>Bacteria</taxon>
        <taxon>Bacillati</taxon>
        <taxon>Bacillota</taxon>
        <taxon>Bacilli</taxon>
        <taxon>Bacillales</taxon>
        <taxon>Paenibacillaceae</taxon>
        <taxon>Paenibacillus</taxon>
    </lineage>
</organism>
<dbReference type="InterPro" id="IPR018392">
    <property type="entry name" value="LysM"/>
</dbReference>
<evidence type="ECO:0000313" key="6">
    <source>
        <dbReference type="Proteomes" id="UP000683139"/>
    </source>
</evidence>
<dbReference type="GO" id="GO:0016787">
    <property type="term" value="F:hydrolase activity"/>
    <property type="evidence" value="ECO:0007669"/>
    <property type="project" value="InterPro"/>
</dbReference>
<keyword evidence="1 3" id="KW-0732">Signal</keyword>
<dbReference type="RefSeq" id="WP_213513848.1">
    <property type="nucleotide sequence ID" value="NZ_BOSE01000002.1"/>
</dbReference>
<dbReference type="InterPro" id="IPR036779">
    <property type="entry name" value="LysM_dom_sf"/>
</dbReference>
<dbReference type="SUPFAM" id="SSF56300">
    <property type="entry name" value="Metallo-dependent phosphatases"/>
    <property type="match status" value="1"/>
</dbReference>
<dbReference type="Pfam" id="PF00149">
    <property type="entry name" value="Metallophos"/>
    <property type="match status" value="1"/>
</dbReference>
<evidence type="ECO:0000313" key="5">
    <source>
        <dbReference type="EMBL" id="GIP15549.1"/>
    </source>
</evidence>
<dbReference type="InterPro" id="IPR055188">
    <property type="entry name" value="Choice_anch_I"/>
</dbReference>
<evidence type="ECO:0000256" key="1">
    <source>
        <dbReference type="ARBA" id="ARBA00022729"/>
    </source>
</evidence>
<dbReference type="InterPro" id="IPR004843">
    <property type="entry name" value="Calcineurin-like_PHP"/>
</dbReference>
<comment type="caution">
    <text evidence="5">The sequence shown here is derived from an EMBL/GenBank/DDBJ whole genome shotgun (WGS) entry which is preliminary data.</text>
</comment>
<dbReference type="InterPro" id="IPR015943">
    <property type="entry name" value="WD40/YVTN_repeat-like_dom_sf"/>
</dbReference>
<dbReference type="SUPFAM" id="SSF50969">
    <property type="entry name" value="YVTN repeat-like/Quinoprotein amine dehydrogenase"/>
    <property type="match status" value="1"/>
</dbReference>
<dbReference type="PANTHER" id="PTHR11575">
    <property type="entry name" value="5'-NUCLEOTIDASE-RELATED"/>
    <property type="match status" value="1"/>
</dbReference>
<dbReference type="GO" id="GO:0009166">
    <property type="term" value="P:nucleotide catabolic process"/>
    <property type="evidence" value="ECO:0007669"/>
    <property type="project" value="InterPro"/>
</dbReference>
<feature type="chain" id="PRO_5036927493" description="LysM domain-containing protein" evidence="3">
    <location>
        <begin position="29"/>
        <end position="1133"/>
    </location>
</feature>
<feature type="signal peptide" evidence="3">
    <location>
        <begin position="1"/>
        <end position="28"/>
    </location>
</feature>
<dbReference type="PRINTS" id="PR01607">
    <property type="entry name" value="APYRASEFAMLY"/>
</dbReference>
<protein>
    <recommendedName>
        <fullName evidence="4">LysM domain-containing protein</fullName>
    </recommendedName>
</protein>
<dbReference type="EMBL" id="BOSE01000002">
    <property type="protein sequence ID" value="GIP15549.1"/>
    <property type="molecule type" value="Genomic_DNA"/>
</dbReference>
<proteinExistence type="predicted"/>
<dbReference type="SMART" id="SM00257">
    <property type="entry name" value="LysM"/>
    <property type="match status" value="1"/>
</dbReference>
<dbReference type="CDD" id="cd00118">
    <property type="entry name" value="LysM"/>
    <property type="match status" value="1"/>
</dbReference>
<name>A0A920CXZ0_9BACL</name>
<dbReference type="InterPro" id="IPR036907">
    <property type="entry name" value="5'-Nucleotdase_C_sf"/>
</dbReference>
<gene>
    <name evidence="5" type="ORF">J40TS1_11910</name>
</gene>
<dbReference type="Gene3D" id="2.130.10.10">
    <property type="entry name" value="YVTN repeat-like/Quinoprotein amine dehydrogenase"/>
    <property type="match status" value="1"/>
</dbReference>
<dbReference type="PANTHER" id="PTHR11575:SF24">
    <property type="entry name" value="5'-NUCLEOTIDASE"/>
    <property type="match status" value="1"/>
</dbReference>
<evidence type="ECO:0000256" key="3">
    <source>
        <dbReference type="SAM" id="SignalP"/>
    </source>
</evidence>
<keyword evidence="6" id="KW-1185">Reference proteome</keyword>
<dbReference type="Pfam" id="PF02872">
    <property type="entry name" value="5_nucleotid_C"/>
    <property type="match status" value="1"/>
</dbReference>
<dbReference type="PROSITE" id="PS51782">
    <property type="entry name" value="LYSM"/>
    <property type="match status" value="1"/>
</dbReference>
<feature type="region of interest" description="Disordered" evidence="2">
    <location>
        <begin position="1036"/>
        <end position="1081"/>
    </location>
</feature>